<sequence>MAEVSTFVGRDVWGSKCMTYGTWTAGAVTTGEIDTKLHRCEQLLLQPNNNTSPAEQCQVSSTLPIAGSAVGIVITSNVDGYWMALGDAFV</sequence>
<dbReference type="EMBL" id="MT141537">
    <property type="protein sequence ID" value="QJA65381.1"/>
    <property type="molecule type" value="Genomic_DNA"/>
</dbReference>
<organism evidence="2">
    <name type="scientific">viral metagenome</name>
    <dbReference type="NCBI Taxonomy" id="1070528"/>
    <lineage>
        <taxon>unclassified sequences</taxon>
        <taxon>metagenomes</taxon>
        <taxon>organismal metagenomes</taxon>
    </lineage>
</organism>
<dbReference type="AlphaFoldDB" id="A0A6M3KNZ7"/>
<reference evidence="2" key="1">
    <citation type="submission" date="2020-03" db="EMBL/GenBank/DDBJ databases">
        <title>The deep terrestrial virosphere.</title>
        <authorList>
            <person name="Holmfeldt K."/>
            <person name="Nilsson E."/>
            <person name="Simone D."/>
            <person name="Lopez-Fernandez M."/>
            <person name="Wu X."/>
            <person name="de Brujin I."/>
            <person name="Lundin D."/>
            <person name="Andersson A."/>
            <person name="Bertilsson S."/>
            <person name="Dopson M."/>
        </authorList>
    </citation>
    <scope>NUCLEOTIDE SEQUENCE</scope>
    <source>
        <strain evidence="2">MM415A00252</strain>
        <strain evidence="1">MM415B00400</strain>
    </source>
</reference>
<accession>A0A6M3KNZ7</accession>
<name>A0A6M3KNZ7_9ZZZZ</name>
<proteinExistence type="predicted"/>
<gene>
    <name evidence="2" type="ORF">MM415A00252_0007</name>
    <name evidence="1" type="ORF">MM415B00400_0036</name>
</gene>
<dbReference type="EMBL" id="MT142518">
    <property type="protein sequence ID" value="QJA83786.1"/>
    <property type="molecule type" value="Genomic_DNA"/>
</dbReference>
<evidence type="ECO:0000313" key="2">
    <source>
        <dbReference type="EMBL" id="QJA83786.1"/>
    </source>
</evidence>
<protein>
    <submittedName>
        <fullName evidence="2">Uncharacterized protein</fullName>
    </submittedName>
</protein>
<evidence type="ECO:0000313" key="1">
    <source>
        <dbReference type="EMBL" id="QJA65381.1"/>
    </source>
</evidence>